<dbReference type="InterPro" id="IPR036097">
    <property type="entry name" value="HisK_dim/P_sf"/>
</dbReference>
<protein>
    <recommendedName>
        <fullName evidence="3">histidine kinase</fullName>
        <ecNumber evidence="3">2.7.13.3</ecNumber>
    </recommendedName>
</protein>
<reference evidence="10" key="1">
    <citation type="submission" date="2021-01" db="EMBL/GenBank/DDBJ databases">
        <title>Whole genome shotgun sequence of Rhizocola hellebori NBRC 109834.</title>
        <authorList>
            <person name="Komaki H."/>
            <person name="Tamura T."/>
        </authorList>
    </citation>
    <scope>NUCLEOTIDE SEQUENCE</scope>
    <source>
        <strain evidence="10">NBRC 109834</strain>
    </source>
</reference>
<dbReference type="InterPro" id="IPR004358">
    <property type="entry name" value="Sig_transdc_His_kin-like_C"/>
</dbReference>
<keyword evidence="8" id="KW-0472">Membrane</keyword>
<evidence type="ECO:0000256" key="3">
    <source>
        <dbReference type="ARBA" id="ARBA00012438"/>
    </source>
</evidence>
<proteinExistence type="predicted"/>
<feature type="transmembrane region" description="Helical" evidence="8">
    <location>
        <begin position="12"/>
        <end position="27"/>
    </location>
</feature>
<sequence length="318" mass="34603">MLMWLGPGLETVPFHLIWVSLAIVYGLQAWPLRWAVTACVVVAVVTGIPLTSHAQDGVIAYEEVTEIPLMSVLFLVMVWHVRRRIAAVERAARSAEREHVAKRMQQRFVRLASHELRTPITVARGYAEMLREDSTDARIVEDATVVLDELSKLERISGRLLALAAAHDAQGTETVDVAALTHRVAKRWAPVAGRPVHAEVAPAMVVGDEERLETALDCLIENAITHTDSPSIVLRAYRHGAWAVLEVEDRGPGMQSWPASPLDDRSDAAGAQHGLGLTIVRGVVDAHGGELRFGGARSGGLRVTIRLPLAARALSLPV</sequence>
<dbReference type="SUPFAM" id="SSF47384">
    <property type="entry name" value="Homodimeric domain of signal transducing histidine kinase"/>
    <property type="match status" value="1"/>
</dbReference>
<evidence type="ECO:0000256" key="6">
    <source>
        <dbReference type="ARBA" id="ARBA00022777"/>
    </source>
</evidence>
<dbReference type="Gene3D" id="3.30.565.10">
    <property type="entry name" value="Histidine kinase-like ATPase, C-terminal domain"/>
    <property type="match status" value="1"/>
</dbReference>
<feature type="domain" description="Histidine kinase" evidence="9">
    <location>
        <begin position="111"/>
        <end position="311"/>
    </location>
</feature>
<dbReference type="GO" id="GO:0000155">
    <property type="term" value="F:phosphorelay sensor kinase activity"/>
    <property type="evidence" value="ECO:0007669"/>
    <property type="project" value="InterPro"/>
</dbReference>
<keyword evidence="8" id="KW-0812">Transmembrane</keyword>
<dbReference type="SUPFAM" id="SSF55874">
    <property type="entry name" value="ATPase domain of HSP90 chaperone/DNA topoisomerase II/histidine kinase"/>
    <property type="match status" value="1"/>
</dbReference>
<dbReference type="AlphaFoldDB" id="A0A8J3VLW9"/>
<evidence type="ECO:0000259" key="9">
    <source>
        <dbReference type="PROSITE" id="PS50109"/>
    </source>
</evidence>
<dbReference type="EC" id="2.7.13.3" evidence="3"/>
<dbReference type="SMART" id="SM00387">
    <property type="entry name" value="HATPase_c"/>
    <property type="match status" value="1"/>
</dbReference>
<comment type="catalytic activity">
    <reaction evidence="1">
        <text>ATP + protein L-histidine = ADP + protein N-phospho-L-histidine.</text>
        <dbReference type="EC" id="2.7.13.3"/>
    </reaction>
</comment>
<comment type="subcellular location">
    <subcellularLocation>
        <location evidence="2">Cell membrane</location>
    </subcellularLocation>
</comment>
<keyword evidence="6" id="KW-0418">Kinase</keyword>
<name>A0A8J3VLW9_9ACTN</name>
<organism evidence="10 11">
    <name type="scientific">Rhizocola hellebori</name>
    <dbReference type="NCBI Taxonomy" id="1392758"/>
    <lineage>
        <taxon>Bacteria</taxon>
        <taxon>Bacillati</taxon>
        <taxon>Actinomycetota</taxon>
        <taxon>Actinomycetes</taxon>
        <taxon>Micromonosporales</taxon>
        <taxon>Micromonosporaceae</taxon>
        <taxon>Rhizocola</taxon>
    </lineage>
</organism>
<dbReference type="PANTHER" id="PTHR43711">
    <property type="entry name" value="TWO-COMPONENT HISTIDINE KINASE"/>
    <property type="match status" value="1"/>
</dbReference>
<evidence type="ECO:0000256" key="8">
    <source>
        <dbReference type="SAM" id="Phobius"/>
    </source>
</evidence>
<evidence type="ECO:0000313" key="10">
    <source>
        <dbReference type="EMBL" id="GIH10588.1"/>
    </source>
</evidence>
<evidence type="ECO:0000313" key="11">
    <source>
        <dbReference type="Proteomes" id="UP000612899"/>
    </source>
</evidence>
<evidence type="ECO:0000256" key="7">
    <source>
        <dbReference type="ARBA" id="ARBA00023012"/>
    </source>
</evidence>
<evidence type="ECO:0000256" key="5">
    <source>
        <dbReference type="ARBA" id="ARBA00022679"/>
    </source>
</evidence>
<dbReference type="PROSITE" id="PS50109">
    <property type="entry name" value="HIS_KIN"/>
    <property type="match status" value="1"/>
</dbReference>
<keyword evidence="4" id="KW-0597">Phosphoprotein</keyword>
<accession>A0A8J3VLW9</accession>
<evidence type="ECO:0000256" key="2">
    <source>
        <dbReference type="ARBA" id="ARBA00004236"/>
    </source>
</evidence>
<gene>
    <name evidence="10" type="ORF">Rhe02_86550</name>
</gene>
<dbReference type="GO" id="GO:0005886">
    <property type="term" value="C:plasma membrane"/>
    <property type="evidence" value="ECO:0007669"/>
    <property type="project" value="UniProtKB-SubCell"/>
</dbReference>
<dbReference type="Proteomes" id="UP000612899">
    <property type="component" value="Unassembled WGS sequence"/>
</dbReference>
<dbReference type="InterPro" id="IPR050736">
    <property type="entry name" value="Sensor_HK_Regulatory"/>
</dbReference>
<evidence type="ECO:0000256" key="1">
    <source>
        <dbReference type="ARBA" id="ARBA00000085"/>
    </source>
</evidence>
<keyword evidence="8" id="KW-1133">Transmembrane helix</keyword>
<keyword evidence="11" id="KW-1185">Reference proteome</keyword>
<evidence type="ECO:0000256" key="4">
    <source>
        <dbReference type="ARBA" id="ARBA00022553"/>
    </source>
</evidence>
<dbReference type="InterPro" id="IPR005467">
    <property type="entry name" value="His_kinase_dom"/>
</dbReference>
<dbReference type="InterPro" id="IPR003661">
    <property type="entry name" value="HisK_dim/P_dom"/>
</dbReference>
<dbReference type="CDD" id="cd00075">
    <property type="entry name" value="HATPase"/>
    <property type="match status" value="1"/>
</dbReference>
<dbReference type="SMART" id="SM00388">
    <property type="entry name" value="HisKA"/>
    <property type="match status" value="1"/>
</dbReference>
<feature type="transmembrane region" description="Helical" evidence="8">
    <location>
        <begin position="34"/>
        <end position="52"/>
    </location>
</feature>
<dbReference type="InterPro" id="IPR036890">
    <property type="entry name" value="HATPase_C_sf"/>
</dbReference>
<dbReference type="PANTHER" id="PTHR43711:SF1">
    <property type="entry name" value="HISTIDINE KINASE 1"/>
    <property type="match status" value="1"/>
</dbReference>
<dbReference type="Pfam" id="PF00512">
    <property type="entry name" value="HisKA"/>
    <property type="match status" value="1"/>
</dbReference>
<dbReference type="PRINTS" id="PR00344">
    <property type="entry name" value="BCTRLSENSOR"/>
</dbReference>
<keyword evidence="5" id="KW-0808">Transferase</keyword>
<keyword evidence="7" id="KW-0902">Two-component regulatory system</keyword>
<dbReference type="Pfam" id="PF02518">
    <property type="entry name" value="HATPase_c"/>
    <property type="match status" value="1"/>
</dbReference>
<dbReference type="EMBL" id="BONY01000099">
    <property type="protein sequence ID" value="GIH10588.1"/>
    <property type="molecule type" value="Genomic_DNA"/>
</dbReference>
<comment type="caution">
    <text evidence="10">The sequence shown here is derived from an EMBL/GenBank/DDBJ whole genome shotgun (WGS) entry which is preliminary data.</text>
</comment>
<feature type="transmembrane region" description="Helical" evidence="8">
    <location>
        <begin position="64"/>
        <end position="81"/>
    </location>
</feature>
<dbReference type="Gene3D" id="1.10.287.130">
    <property type="match status" value="1"/>
</dbReference>
<dbReference type="InterPro" id="IPR003594">
    <property type="entry name" value="HATPase_dom"/>
</dbReference>
<dbReference type="CDD" id="cd00082">
    <property type="entry name" value="HisKA"/>
    <property type="match status" value="1"/>
</dbReference>